<evidence type="ECO:0000313" key="3">
    <source>
        <dbReference type="Proteomes" id="UP000237466"/>
    </source>
</evidence>
<dbReference type="Proteomes" id="UP000263418">
    <property type="component" value="Chromosome 1"/>
</dbReference>
<dbReference type="AlphaFoldDB" id="A0A2S3QX57"/>
<dbReference type="EMBL" id="PDGH01000142">
    <property type="protein sequence ID" value="POB42770.1"/>
    <property type="molecule type" value="Genomic_DNA"/>
</dbReference>
<dbReference type="OMA" id="NANIIGH"/>
<dbReference type="EMBL" id="CP019290">
    <property type="protein sequence ID" value="AXX59900.1"/>
    <property type="molecule type" value="Genomic_DNA"/>
</dbReference>
<dbReference type="InterPro" id="IPR027417">
    <property type="entry name" value="P-loop_NTPase"/>
</dbReference>
<dbReference type="InterPro" id="IPR050445">
    <property type="entry name" value="Bact_polysacc_biosynth/exp"/>
</dbReference>
<reference evidence="2 3" key="2">
    <citation type="journal article" date="2018" name="Front. Microbiol.">
        <title>Phylogeny of Vibrio vulnificus from the Analysis of the Core-Genome: Implications for Intra-Species Taxonomy.</title>
        <authorList>
            <person name="Roig F.J."/>
            <person name="Gonzalez-Candelas F."/>
            <person name="Sanjuan E."/>
            <person name="Fouz B."/>
            <person name="Feil E.J."/>
            <person name="Llorens C."/>
            <person name="Baker-Austin C."/>
            <person name="Oliver J.D."/>
            <person name="Danin-Poleg Y."/>
            <person name="Gibas C.J."/>
            <person name="Kashi Y."/>
            <person name="Gulig P.A."/>
            <person name="Morrison S.S."/>
            <person name="Amaro C."/>
        </authorList>
    </citation>
    <scope>NUCLEOTIDE SEQUENCE [LARGE SCALE GENOMIC DNA]</scope>
    <source>
        <strain evidence="2 3">CECT4608</strain>
    </source>
</reference>
<dbReference type="SUPFAM" id="SSF52540">
    <property type="entry name" value="P-loop containing nucleoside triphosphate hydrolases"/>
    <property type="match status" value="1"/>
</dbReference>
<dbReference type="Proteomes" id="UP000237466">
    <property type="component" value="Unassembled WGS sequence"/>
</dbReference>
<organism evidence="2 3">
    <name type="scientific">Vibrio vulnificus</name>
    <dbReference type="NCBI Taxonomy" id="672"/>
    <lineage>
        <taxon>Bacteria</taxon>
        <taxon>Pseudomonadati</taxon>
        <taxon>Pseudomonadota</taxon>
        <taxon>Gammaproteobacteria</taxon>
        <taxon>Vibrionales</taxon>
        <taxon>Vibrionaceae</taxon>
        <taxon>Vibrio</taxon>
    </lineage>
</organism>
<evidence type="ECO:0000313" key="2">
    <source>
        <dbReference type="EMBL" id="POB42770.1"/>
    </source>
</evidence>
<dbReference type="PANTHER" id="PTHR32309:SF31">
    <property type="entry name" value="CAPSULAR EXOPOLYSACCHARIDE FAMILY"/>
    <property type="match status" value="1"/>
</dbReference>
<accession>A0A2S3QX57</accession>
<dbReference type="Gene3D" id="3.40.50.300">
    <property type="entry name" value="P-loop containing nucleotide triphosphate hydrolases"/>
    <property type="match status" value="1"/>
</dbReference>
<proteinExistence type="predicted"/>
<dbReference type="PANTHER" id="PTHR32309">
    <property type="entry name" value="TYROSINE-PROTEIN KINASE"/>
    <property type="match status" value="1"/>
</dbReference>
<gene>
    <name evidence="2" type="ORF">CRN52_21755</name>
    <name evidence="1" type="ORF">FORC53_1561</name>
</gene>
<sequence length="231" mass="25856">MMMIPATHAEIEQLYLKAELEQIRSICLTGCSSGDGVTSIATALAERFILAGHHTLYVDLNLFKPAFHDVHSFEHEAQPGMLIEHNETHQVLVGVPAPTQTAVQLSYKDPANLCSAVNKWQSHYERIIIDTSPLLNLNKGNVPAQSVASACDATILVACYGSTTENQILQAQSLLDARSIHLLGTILNMKDSPSFSEELVRQLNKFKFLPLRLRKRLENWLYKNEFLNLPY</sequence>
<protein>
    <submittedName>
        <fullName evidence="1">ATPase involved in chromosome partitioning</fullName>
    </submittedName>
    <submittedName>
        <fullName evidence="2">Chromosome partitioning protein ParA</fullName>
    </submittedName>
</protein>
<evidence type="ECO:0000313" key="1">
    <source>
        <dbReference type="EMBL" id="AXX59900.1"/>
    </source>
</evidence>
<evidence type="ECO:0000313" key="4">
    <source>
        <dbReference type="Proteomes" id="UP000263418"/>
    </source>
</evidence>
<name>A0A2S3QX57_VIBVL</name>
<reference evidence="1 4" key="1">
    <citation type="submission" date="2017-01" db="EMBL/GenBank/DDBJ databases">
        <title>Complete Genome Sequence of Vibrio vulnificus FORC_053.</title>
        <authorList>
            <consortium name="Food-borne Pathogen Omics Research Center"/>
            <person name="Chung H.Y."/>
            <person name="Na E.J."/>
            <person name="Song J.S."/>
            <person name="Kim H."/>
            <person name="Lee J.-H."/>
            <person name="Ryu S."/>
            <person name="Choi S.H."/>
        </authorList>
    </citation>
    <scope>NUCLEOTIDE SEQUENCE [LARGE SCALE GENOMIC DNA]</scope>
    <source>
        <strain evidence="1 4">FORC_053</strain>
    </source>
</reference>